<protein>
    <recommendedName>
        <fullName evidence="4">Oxidoreductase molybdopterin-binding domain-containing protein</fullName>
    </recommendedName>
</protein>
<organism evidence="2 3">
    <name type="scientific">Palleronia salina</name>
    <dbReference type="NCBI Taxonomy" id="313368"/>
    <lineage>
        <taxon>Bacteria</taxon>
        <taxon>Pseudomonadati</taxon>
        <taxon>Pseudomonadota</taxon>
        <taxon>Alphaproteobacteria</taxon>
        <taxon>Rhodobacterales</taxon>
        <taxon>Roseobacteraceae</taxon>
        <taxon>Palleronia</taxon>
    </lineage>
</organism>
<dbReference type="RefSeq" id="WP_073129590.1">
    <property type="nucleotide sequence ID" value="NZ_FQZA01000013.1"/>
</dbReference>
<dbReference type="EMBL" id="FQZA01000013">
    <property type="protein sequence ID" value="SHJ62051.1"/>
    <property type="molecule type" value="Genomic_DNA"/>
</dbReference>
<name>A0A1M6KSW4_9RHOB</name>
<evidence type="ECO:0000313" key="2">
    <source>
        <dbReference type="EMBL" id="SHJ62051.1"/>
    </source>
</evidence>
<evidence type="ECO:0000313" key="3">
    <source>
        <dbReference type="Proteomes" id="UP000184040"/>
    </source>
</evidence>
<dbReference type="Proteomes" id="UP000184040">
    <property type="component" value="Unassembled WGS sequence"/>
</dbReference>
<keyword evidence="1" id="KW-0732">Signal</keyword>
<proteinExistence type="predicted"/>
<evidence type="ECO:0000256" key="1">
    <source>
        <dbReference type="SAM" id="SignalP"/>
    </source>
</evidence>
<gene>
    <name evidence="2" type="ORF">SAMN04488012_11315</name>
</gene>
<dbReference type="AlphaFoldDB" id="A0A1M6KSW4"/>
<feature type="signal peptide" evidence="1">
    <location>
        <begin position="1"/>
        <end position="23"/>
    </location>
</feature>
<keyword evidence="3" id="KW-1185">Reference proteome</keyword>
<feature type="chain" id="PRO_5012861637" description="Oxidoreductase molybdopterin-binding domain-containing protein" evidence="1">
    <location>
        <begin position="24"/>
        <end position="170"/>
    </location>
</feature>
<dbReference type="InterPro" id="IPR036374">
    <property type="entry name" value="OxRdtase_Mopterin-bd_sf"/>
</dbReference>
<evidence type="ECO:0008006" key="4">
    <source>
        <dbReference type="Google" id="ProtNLM"/>
    </source>
</evidence>
<reference evidence="2 3" key="1">
    <citation type="submission" date="2016-11" db="EMBL/GenBank/DDBJ databases">
        <authorList>
            <person name="Jaros S."/>
            <person name="Januszkiewicz K."/>
            <person name="Wedrychowicz H."/>
        </authorList>
    </citation>
    <scope>NUCLEOTIDE SEQUENCE [LARGE SCALE GENOMIC DNA]</scope>
    <source>
        <strain evidence="2 3">DSM 26892</strain>
    </source>
</reference>
<dbReference type="STRING" id="313368.SAMN04488012_11315"/>
<dbReference type="Gene3D" id="3.90.420.10">
    <property type="entry name" value="Oxidoreductase, molybdopterin-binding domain"/>
    <property type="match status" value="1"/>
</dbReference>
<dbReference type="SUPFAM" id="SSF56524">
    <property type="entry name" value="Oxidoreductase molybdopterin-binding domain"/>
    <property type="match status" value="1"/>
</dbReference>
<accession>A0A1M6KSW4</accession>
<sequence>MVHLSKKVGLAALGVLLASSLCAQEIDQDADDVILTVTGALHSEDGDDIARFDLERLRELDETRIETSTIWTEGTHEFHGTSLAAFVEEFDITDGILRARAINDYAIDIPVSDAVEGGPIMAWHLDGAPMSLREKGPLWVIYPYDSAPEYRSELIYSRSIWQLDRIEVIR</sequence>